<sequence>MALFPPSPSPIFSQNDSNKEDNYGKIHLFSRLPSPSSTSFARGDLAITWGDTPAYWWWETDANSRFAGGEVAALELMWWLEIRAKIQTRRLSPGVQIDGWAHRVRRVTRESRGRLCG</sequence>
<name>A0AAV2G1E6_9ROSI</name>
<dbReference type="EMBL" id="OZ034820">
    <property type="protein sequence ID" value="CAL1403615.1"/>
    <property type="molecule type" value="Genomic_DNA"/>
</dbReference>
<evidence type="ECO:0000313" key="2">
    <source>
        <dbReference type="Proteomes" id="UP001497516"/>
    </source>
</evidence>
<dbReference type="AlphaFoldDB" id="A0AAV2G1E6"/>
<dbReference type="Pfam" id="PF14299">
    <property type="entry name" value="PP2"/>
    <property type="match status" value="1"/>
</dbReference>
<proteinExistence type="predicted"/>
<dbReference type="PANTHER" id="PTHR32278">
    <property type="entry name" value="F-BOX DOMAIN-CONTAINING PROTEIN"/>
    <property type="match status" value="1"/>
</dbReference>
<dbReference type="PANTHER" id="PTHR32278:SF111">
    <property type="entry name" value="F-BOX PROTEIN PP2-B12-RELATED"/>
    <property type="match status" value="1"/>
</dbReference>
<protein>
    <submittedName>
        <fullName evidence="1">Uncharacterized protein</fullName>
    </submittedName>
</protein>
<gene>
    <name evidence="1" type="ORF">LTRI10_LOCUS43532</name>
</gene>
<organism evidence="1 2">
    <name type="scientific">Linum trigynum</name>
    <dbReference type="NCBI Taxonomy" id="586398"/>
    <lineage>
        <taxon>Eukaryota</taxon>
        <taxon>Viridiplantae</taxon>
        <taxon>Streptophyta</taxon>
        <taxon>Embryophyta</taxon>
        <taxon>Tracheophyta</taxon>
        <taxon>Spermatophyta</taxon>
        <taxon>Magnoliopsida</taxon>
        <taxon>eudicotyledons</taxon>
        <taxon>Gunneridae</taxon>
        <taxon>Pentapetalae</taxon>
        <taxon>rosids</taxon>
        <taxon>fabids</taxon>
        <taxon>Malpighiales</taxon>
        <taxon>Linaceae</taxon>
        <taxon>Linum</taxon>
    </lineage>
</organism>
<reference evidence="1 2" key="1">
    <citation type="submission" date="2024-04" db="EMBL/GenBank/DDBJ databases">
        <authorList>
            <person name="Fracassetti M."/>
        </authorList>
    </citation>
    <scope>NUCLEOTIDE SEQUENCE [LARGE SCALE GENOMIC DNA]</scope>
</reference>
<evidence type="ECO:0000313" key="1">
    <source>
        <dbReference type="EMBL" id="CAL1403615.1"/>
    </source>
</evidence>
<dbReference type="Proteomes" id="UP001497516">
    <property type="component" value="Chromosome 7"/>
</dbReference>
<accession>A0AAV2G1E6</accession>
<dbReference type="InterPro" id="IPR025886">
    <property type="entry name" value="PP2-like"/>
</dbReference>
<keyword evidence="2" id="KW-1185">Reference proteome</keyword>